<feature type="transmembrane region" description="Helical" evidence="6">
    <location>
        <begin position="313"/>
        <end position="343"/>
    </location>
</feature>
<comment type="caution">
    <text evidence="7">The sequence shown here is derived from an EMBL/GenBank/DDBJ whole genome shotgun (WGS) entry which is preliminary data.</text>
</comment>
<keyword evidence="3 6" id="KW-0812">Transmembrane</keyword>
<dbReference type="EMBL" id="STGV01000003">
    <property type="protein sequence ID" value="THV23212.1"/>
    <property type="molecule type" value="Genomic_DNA"/>
</dbReference>
<feature type="transmembrane region" description="Helical" evidence="6">
    <location>
        <begin position="48"/>
        <end position="66"/>
    </location>
</feature>
<dbReference type="PANTHER" id="PTHR21716:SF16">
    <property type="entry name" value="BLL1467 PROTEIN"/>
    <property type="match status" value="1"/>
</dbReference>
<keyword evidence="5 6" id="KW-0472">Membrane</keyword>
<keyword evidence="4 6" id="KW-1133">Transmembrane helix</keyword>
<comment type="subcellular location">
    <subcellularLocation>
        <location evidence="1">Membrane</location>
        <topology evidence="1">Multi-pass membrane protein</topology>
    </subcellularLocation>
</comment>
<feature type="transmembrane region" description="Helical" evidence="6">
    <location>
        <begin position="275"/>
        <end position="293"/>
    </location>
</feature>
<feature type="transmembrane region" description="Helical" evidence="6">
    <location>
        <begin position="241"/>
        <end position="268"/>
    </location>
</feature>
<dbReference type="OrthoDB" id="9799225at2"/>
<gene>
    <name evidence="7" type="ORF">FAA97_11435</name>
</gene>
<sequence length="358" mass="38547">MNIEVPTEAPPQRKVKVHRTGLDYAALWAVIGLFAIAGIAVLNLASFILIPLTFAVVVGLILGLAADRLGAMGIPSVLTAAILSGLFVGIVILLVSIIAGPLNMLIKNAPEMIEKTLQFLESISWLERPVQSLMRGPGSADNVMEHTGTILSTLATGVMPALLQIMIFAGSLMLFLSSRMTLRRAMIRVFTNRPRRLAAIRMINQVEAVLGYYFATAIAIYSSFGLIAALIAWIGGLGSPLLWGVASFILSFVPFLGIATVTVAIAIAGLMVHETMFYGLLPAIAFFLVNAVYENLLIPSVMGRKLEMNSYMLFVAIVFWTWLWGAVGAMLAVPLTVICMTLLGNFFPPGTPKPNLPD</sequence>
<evidence type="ECO:0000256" key="3">
    <source>
        <dbReference type="ARBA" id="ARBA00022692"/>
    </source>
</evidence>
<accession>A0A4S8P312</accession>
<evidence type="ECO:0000256" key="2">
    <source>
        <dbReference type="ARBA" id="ARBA00009773"/>
    </source>
</evidence>
<dbReference type="Proteomes" id="UP000308828">
    <property type="component" value="Unassembled WGS sequence"/>
</dbReference>
<name>A0A4S8P312_9HYPH</name>
<dbReference type="InterPro" id="IPR002549">
    <property type="entry name" value="AI-2E-like"/>
</dbReference>
<reference evidence="7 8" key="1">
    <citation type="submission" date="2019-04" db="EMBL/GenBank/DDBJ databases">
        <title>Genome sequence of strain shin9-1.</title>
        <authorList>
            <person name="Gao J."/>
            <person name="Sun J."/>
        </authorList>
    </citation>
    <scope>NUCLEOTIDE SEQUENCE [LARGE SCALE GENOMIC DNA]</scope>
    <source>
        <strain evidence="8">shin9-1</strain>
    </source>
</reference>
<feature type="transmembrane region" description="Helical" evidence="6">
    <location>
        <begin position="78"/>
        <end position="102"/>
    </location>
</feature>
<dbReference type="Pfam" id="PF01594">
    <property type="entry name" value="AI-2E_transport"/>
    <property type="match status" value="1"/>
</dbReference>
<comment type="similarity">
    <text evidence="2">Belongs to the autoinducer-2 exporter (AI-2E) (TC 2.A.86) family.</text>
</comment>
<dbReference type="AlphaFoldDB" id="A0A4S8P312"/>
<evidence type="ECO:0000313" key="7">
    <source>
        <dbReference type="EMBL" id="THV23212.1"/>
    </source>
</evidence>
<evidence type="ECO:0000256" key="1">
    <source>
        <dbReference type="ARBA" id="ARBA00004141"/>
    </source>
</evidence>
<feature type="transmembrane region" description="Helical" evidence="6">
    <location>
        <begin position="210"/>
        <end position="235"/>
    </location>
</feature>
<proteinExistence type="inferred from homology"/>
<evidence type="ECO:0000256" key="4">
    <source>
        <dbReference type="ARBA" id="ARBA00022989"/>
    </source>
</evidence>
<dbReference type="GO" id="GO:0055085">
    <property type="term" value="P:transmembrane transport"/>
    <property type="evidence" value="ECO:0007669"/>
    <property type="project" value="TreeGrafter"/>
</dbReference>
<feature type="transmembrane region" description="Helical" evidence="6">
    <location>
        <begin position="21"/>
        <end position="42"/>
    </location>
</feature>
<keyword evidence="8" id="KW-1185">Reference proteome</keyword>
<evidence type="ECO:0000256" key="6">
    <source>
        <dbReference type="SAM" id="Phobius"/>
    </source>
</evidence>
<dbReference type="PANTHER" id="PTHR21716">
    <property type="entry name" value="TRANSMEMBRANE PROTEIN"/>
    <property type="match status" value="1"/>
</dbReference>
<evidence type="ECO:0000256" key="5">
    <source>
        <dbReference type="ARBA" id="ARBA00023136"/>
    </source>
</evidence>
<dbReference type="GO" id="GO:0016020">
    <property type="term" value="C:membrane"/>
    <property type="evidence" value="ECO:0007669"/>
    <property type="project" value="UniProtKB-SubCell"/>
</dbReference>
<dbReference type="RefSeq" id="WP_136598654.1">
    <property type="nucleotide sequence ID" value="NZ_STGV01000003.1"/>
</dbReference>
<protein>
    <submittedName>
        <fullName evidence="7">AI-2E family transporter</fullName>
    </submittedName>
</protein>
<feature type="transmembrane region" description="Helical" evidence="6">
    <location>
        <begin position="150"/>
        <end position="176"/>
    </location>
</feature>
<organism evidence="7 8">
    <name type="scientific">Peteryoungia ipomoeae</name>
    <dbReference type="NCBI Taxonomy" id="1210932"/>
    <lineage>
        <taxon>Bacteria</taxon>
        <taxon>Pseudomonadati</taxon>
        <taxon>Pseudomonadota</taxon>
        <taxon>Alphaproteobacteria</taxon>
        <taxon>Hyphomicrobiales</taxon>
        <taxon>Rhizobiaceae</taxon>
        <taxon>Peteryoungia</taxon>
    </lineage>
</organism>
<evidence type="ECO:0000313" key="8">
    <source>
        <dbReference type="Proteomes" id="UP000308828"/>
    </source>
</evidence>